<dbReference type="Gene3D" id="2.60.120.200">
    <property type="match status" value="1"/>
</dbReference>
<dbReference type="Proteomes" id="UP000298615">
    <property type="component" value="Chromosome"/>
</dbReference>
<evidence type="ECO:0008006" key="4">
    <source>
        <dbReference type="Google" id="ProtNLM"/>
    </source>
</evidence>
<dbReference type="KEGG" id="vao:FA707_04800"/>
<gene>
    <name evidence="2" type="ORF">FA707_04800</name>
</gene>
<evidence type="ECO:0000313" key="2">
    <source>
        <dbReference type="EMBL" id="QCI86323.1"/>
    </source>
</evidence>
<dbReference type="EMBL" id="CP039712">
    <property type="protein sequence ID" value="QCI86323.1"/>
    <property type="molecule type" value="Genomic_DNA"/>
</dbReference>
<accession>A0A4D7CT25</accession>
<dbReference type="RefSeq" id="WP_136953157.1">
    <property type="nucleotide sequence ID" value="NZ_CP039712.1"/>
</dbReference>
<dbReference type="SUPFAM" id="SSF49899">
    <property type="entry name" value="Concanavalin A-like lectins/glucanases"/>
    <property type="match status" value="1"/>
</dbReference>
<keyword evidence="3" id="KW-1185">Reference proteome</keyword>
<proteinExistence type="predicted"/>
<feature type="signal peptide" evidence="1">
    <location>
        <begin position="1"/>
        <end position="25"/>
    </location>
</feature>
<sequence length="782" mass="85739">MKKLLGTLISLTFFYLLTIPTITHADEVPPHMRLDNIFTVDLGQSENIAGVTDDGTVYITTAGYSQIGAIWSTDNNLLDFKEPFEIVAYTNQGLGMVSDGKQKADGMAFVIRSTLPITDGAYEWFSHSGSSLGVYADEGYGKSKNGIANSIAIEYDLYKNIGAPDAFDQDLTTVGDKGSHIATAFPNDPSTYDDRYVLPILGKSYRVMKHENVLNSVPIQTDKWIKLEVKWQPSEDKDISKGQLSYTIDNNTFIIDSKRFFKQVFGSQNEIQTAYFGFTGSTGPSNTAGQAVVFEQIPSVVNSNVNTTIKKADNSEVVDGETIVAGETLTVEVTPEWVGGNQNWSDIATEINLPAKGVSLVANSTKLNGEDLSDDYWQNGILNLPEGTLPDLGIFEGNGGESATIQFQLKVANNDDTGKKIVSSSFTGSNNISKSESVGFLTENKDIILEITNPKEGDIFVDDGQTELSFDVKWKTNVSNPPLKGKFQIVQDDNVYDISDMDINGSGQGSVNWIKQFKEIGFGKFKAVFSVTDDNVNESVSVNLIKQDRPILKVLRLENEEVAPNSEILVNFEVQDRDSTAGDLWMKLDDGEFSLVDSYSDFNAVGPKLLDTTLNTTGLSNGAHVATYYFVDPDGNQSNESALNFTVSGKLEMVDKPTDFKLTDIALGDPDTKVDMGKIGLSDGRLDKTSWKLSVAYSEPFSTTVEGTQLIAPDGFLYYSKDGVKHNVNTTGTILLEDTTIPDNETLYVDQEDSNGFYIHTNYGMRTGEYNGTLLWSLEMTP</sequence>
<feature type="chain" id="PRO_5020766073" description="Legume lectin domain-containing protein" evidence="1">
    <location>
        <begin position="26"/>
        <end position="782"/>
    </location>
</feature>
<dbReference type="AlphaFoldDB" id="A0A4D7CT25"/>
<evidence type="ECO:0000313" key="3">
    <source>
        <dbReference type="Proteomes" id="UP000298615"/>
    </source>
</evidence>
<evidence type="ECO:0000256" key="1">
    <source>
        <dbReference type="SAM" id="SignalP"/>
    </source>
</evidence>
<protein>
    <recommendedName>
        <fullName evidence="4">Legume lectin domain-containing protein</fullName>
    </recommendedName>
</protein>
<dbReference type="InterPro" id="IPR013320">
    <property type="entry name" value="ConA-like_dom_sf"/>
</dbReference>
<name>A0A4D7CT25_9ENTE</name>
<keyword evidence="1" id="KW-0732">Signal</keyword>
<reference evidence="2 3" key="1">
    <citation type="submission" date="2019-04" db="EMBL/GenBank/DDBJ databases">
        <title>Vagococcus sp. nov., isolated from faeces of yaks (Bos grunniens).</title>
        <authorList>
            <person name="Ge Y."/>
        </authorList>
    </citation>
    <scope>NUCLEOTIDE SEQUENCE [LARGE SCALE GENOMIC DNA]</scope>
    <source>
        <strain evidence="2 3">MN-17</strain>
    </source>
</reference>
<organism evidence="2 3">
    <name type="scientific">Vagococcus zengguangii</name>
    <dbReference type="NCBI Taxonomy" id="2571750"/>
    <lineage>
        <taxon>Bacteria</taxon>
        <taxon>Bacillati</taxon>
        <taxon>Bacillota</taxon>
        <taxon>Bacilli</taxon>
        <taxon>Lactobacillales</taxon>
        <taxon>Enterococcaceae</taxon>
        <taxon>Vagococcus</taxon>
    </lineage>
</organism>